<name>A0A6A7A8L0_9PLEO</name>
<dbReference type="OrthoDB" id="72726at2759"/>
<accession>A0A6A7A8L0</accession>
<organism evidence="1 2">
    <name type="scientific">Ophiobolus disseminans</name>
    <dbReference type="NCBI Taxonomy" id="1469910"/>
    <lineage>
        <taxon>Eukaryota</taxon>
        <taxon>Fungi</taxon>
        <taxon>Dikarya</taxon>
        <taxon>Ascomycota</taxon>
        <taxon>Pezizomycotina</taxon>
        <taxon>Dothideomycetes</taxon>
        <taxon>Pleosporomycetidae</taxon>
        <taxon>Pleosporales</taxon>
        <taxon>Pleosporineae</taxon>
        <taxon>Phaeosphaeriaceae</taxon>
        <taxon>Ophiobolus</taxon>
    </lineage>
</organism>
<dbReference type="EMBL" id="MU006220">
    <property type="protein sequence ID" value="KAF2829622.1"/>
    <property type="molecule type" value="Genomic_DNA"/>
</dbReference>
<evidence type="ECO:0008006" key="3">
    <source>
        <dbReference type="Google" id="ProtNLM"/>
    </source>
</evidence>
<proteinExistence type="predicted"/>
<gene>
    <name evidence="1" type="ORF">CC86DRAFT_172322</name>
</gene>
<evidence type="ECO:0000313" key="2">
    <source>
        <dbReference type="Proteomes" id="UP000799424"/>
    </source>
</evidence>
<sequence length="246" mass="28938">MGSLMLLFNLPREIRDMIYAYTVADETSCSKTTEVMLGNSHTGRHILAPEYLSGIRSMSKEIYGELMLEYTKRMNFKGRRFRLYDARAAQLLIDCLDQIDRGFEHIRSLHLLEFKPASPAPAHSELLMRCTKLETLALQGYFSETIVCPTSARQLVDNPDFDIVPRQIENTELYRILRRLRRLEWKKHLCNSLKGKFHAAQLKLLVGKSVEVYLIEFEKTWQDQEEIRWPHAVNVVRQTDYSYKYW</sequence>
<evidence type="ECO:0000313" key="1">
    <source>
        <dbReference type="EMBL" id="KAF2829622.1"/>
    </source>
</evidence>
<protein>
    <recommendedName>
        <fullName evidence="3">F-box domain-containing protein</fullName>
    </recommendedName>
</protein>
<keyword evidence="2" id="KW-1185">Reference proteome</keyword>
<dbReference type="Proteomes" id="UP000799424">
    <property type="component" value="Unassembled WGS sequence"/>
</dbReference>
<reference evidence="1" key="1">
    <citation type="journal article" date="2020" name="Stud. Mycol.">
        <title>101 Dothideomycetes genomes: a test case for predicting lifestyles and emergence of pathogens.</title>
        <authorList>
            <person name="Haridas S."/>
            <person name="Albert R."/>
            <person name="Binder M."/>
            <person name="Bloem J."/>
            <person name="Labutti K."/>
            <person name="Salamov A."/>
            <person name="Andreopoulos B."/>
            <person name="Baker S."/>
            <person name="Barry K."/>
            <person name="Bills G."/>
            <person name="Bluhm B."/>
            <person name="Cannon C."/>
            <person name="Castanera R."/>
            <person name="Culley D."/>
            <person name="Daum C."/>
            <person name="Ezra D."/>
            <person name="Gonzalez J."/>
            <person name="Henrissat B."/>
            <person name="Kuo A."/>
            <person name="Liang C."/>
            <person name="Lipzen A."/>
            <person name="Lutzoni F."/>
            <person name="Magnuson J."/>
            <person name="Mondo S."/>
            <person name="Nolan M."/>
            <person name="Ohm R."/>
            <person name="Pangilinan J."/>
            <person name="Park H.-J."/>
            <person name="Ramirez L."/>
            <person name="Alfaro M."/>
            <person name="Sun H."/>
            <person name="Tritt A."/>
            <person name="Yoshinaga Y."/>
            <person name="Zwiers L.-H."/>
            <person name="Turgeon B."/>
            <person name="Goodwin S."/>
            <person name="Spatafora J."/>
            <person name="Crous P."/>
            <person name="Grigoriev I."/>
        </authorList>
    </citation>
    <scope>NUCLEOTIDE SEQUENCE</scope>
    <source>
        <strain evidence="1">CBS 113818</strain>
    </source>
</reference>
<dbReference type="AlphaFoldDB" id="A0A6A7A8L0"/>